<sequence>MNRTNATAAVMRALRLLCPDATLSIMTERPWYSLTFSGVQLCVSLTASDAAETPDLQAFAQRLSAYEFHLQGQIVADIALRQDDGINPDGILLIDILVLDE</sequence>
<organism evidence="1 2">
    <name type="scientific">Sphingorhabdus profundilacus</name>
    <dbReference type="NCBI Taxonomy" id="2509718"/>
    <lineage>
        <taxon>Bacteria</taxon>
        <taxon>Pseudomonadati</taxon>
        <taxon>Pseudomonadota</taxon>
        <taxon>Alphaproteobacteria</taxon>
        <taxon>Sphingomonadales</taxon>
        <taxon>Sphingomonadaceae</taxon>
        <taxon>Sphingorhabdus</taxon>
    </lineage>
</organism>
<reference evidence="1 2" key="1">
    <citation type="submission" date="2019-01" db="EMBL/GenBank/DDBJ databases">
        <title>Sphingorhabdus lacus sp.nov., isolated from an oligotrophic freshwater lake.</title>
        <authorList>
            <person name="Park M."/>
        </authorList>
    </citation>
    <scope>NUCLEOTIDE SEQUENCE [LARGE SCALE GENOMIC DNA]</scope>
    <source>
        <strain evidence="1 2">IMCC26285</strain>
    </source>
</reference>
<dbReference type="RefSeq" id="WP_160353819.1">
    <property type="nucleotide sequence ID" value="NZ_SDWJ01000002.1"/>
</dbReference>
<evidence type="ECO:0000313" key="1">
    <source>
        <dbReference type="EMBL" id="MVZ97841.1"/>
    </source>
</evidence>
<dbReference type="OrthoDB" id="7473760at2"/>
<gene>
    <name evidence="1" type="ORF">EUU23_08985</name>
</gene>
<evidence type="ECO:0000313" key="2">
    <source>
        <dbReference type="Proteomes" id="UP000471147"/>
    </source>
</evidence>
<comment type="caution">
    <text evidence="1">The sequence shown here is derived from an EMBL/GenBank/DDBJ whole genome shotgun (WGS) entry which is preliminary data.</text>
</comment>
<dbReference type="EMBL" id="SDWJ01000002">
    <property type="protein sequence ID" value="MVZ97841.1"/>
    <property type="molecule type" value="Genomic_DNA"/>
</dbReference>
<dbReference type="Proteomes" id="UP000471147">
    <property type="component" value="Unassembled WGS sequence"/>
</dbReference>
<proteinExistence type="predicted"/>
<dbReference type="AlphaFoldDB" id="A0A6I4LXS0"/>
<keyword evidence="2" id="KW-1185">Reference proteome</keyword>
<accession>A0A6I4LXS0</accession>
<name>A0A6I4LXS0_9SPHN</name>
<protein>
    <submittedName>
        <fullName evidence="1">Uncharacterized protein</fullName>
    </submittedName>
</protein>